<dbReference type="GO" id="GO:0043139">
    <property type="term" value="F:5'-3' DNA helicase activity"/>
    <property type="evidence" value="ECO:0007669"/>
    <property type="project" value="UniProtKB-EC"/>
</dbReference>
<gene>
    <name evidence="3" type="ORF">CRE_20830</name>
</gene>
<keyword evidence="1" id="KW-0227">DNA damage</keyword>
<protein>
    <recommendedName>
        <fullName evidence="1">ATP-dependent DNA helicase</fullName>
        <ecNumber evidence="1">5.6.2.3</ecNumber>
    </recommendedName>
</protein>
<keyword evidence="4" id="KW-1185">Reference proteome</keyword>
<evidence type="ECO:0000259" key="2">
    <source>
        <dbReference type="Pfam" id="PF05970"/>
    </source>
</evidence>
<comment type="similarity">
    <text evidence="1">Belongs to the helicase family.</text>
</comment>
<name>E3MV12_CAERE</name>
<reference evidence="3" key="1">
    <citation type="submission" date="2007-07" db="EMBL/GenBank/DDBJ databases">
        <title>PCAP assembly of the Caenorhabditis remanei genome.</title>
        <authorList>
            <consortium name="The Caenorhabditis remanei Sequencing Consortium"/>
            <person name="Wilson R.K."/>
        </authorList>
    </citation>
    <scope>NUCLEOTIDE SEQUENCE [LARGE SCALE GENOMIC DNA]</scope>
    <source>
        <strain evidence="3">PB4641</strain>
    </source>
</reference>
<proteinExistence type="inferred from homology"/>
<keyword evidence="1" id="KW-0234">DNA repair</keyword>
<dbReference type="InterPro" id="IPR027417">
    <property type="entry name" value="P-loop_NTPase"/>
</dbReference>
<dbReference type="GO" id="GO:0006281">
    <property type="term" value="P:DNA repair"/>
    <property type="evidence" value="ECO:0007669"/>
    <property type="project" value="UniProtKB-KW"/>
</dbReference>
<dbReference type="InterPro" id="IPR010285">
    <property type="entry name" value="DNA_helicase_pif1-like_DEAD"/>
</dbReference>
<keyword evidence="1" id="KW-0347">Helicase</keyword>
<comment type="catalytic activity">
    <reaction evidence="1">
        <text>ATP + H2O = ADP + phosphate + H(+)</text>
        <dbReference type="Rhea" id="RHEA:13065"/>
        <dbReference type="ChEBI" id="CHEBI:15377"/>
        <dbReference type="ChEBI" id="CHEBI:15378"/>
        <dbReference type="ChEBI" id="CHEBI:30616"/>
        <dbReference type="ChEBI" id="CHEBI:43474"/>
        <dbReference type="ChEBI" id="CHEBI:456216"/>
        <dbReference type="EC" id="5.6.2.3"/>
    </reaction>
</comment>
<feature type="domain" description="DNA helicase Pif1-like DEAD-box helicase" evidence="2">
    <location>
        <begin position="63"/>
        <end position="251"/>
    </location>
</feature>
<dbReference type="Pfam" id="PF05970">
    <property type="entry name" value="PIF1"/>
    <property type="match status" value="1"/>
</dbReference>
<dbReference type="InParanoid" id="E3MV12"/>
<dbReference type="PANTHER" id="PTHR47642:SF5">
    <property type="entry name" value="ATP-DEPENDENT DNA HELICASE"/>
    <property type="match status" value="1"/>
</dbReference>
<dbReference type="GO" id="GO:0016887">
    <property type="term" value="F:ATP hydrolysis activity"/>
    <property type="evidence" value="ECO:0007669"/>
    <property type="project" value="RHEA"/>
</dbReference>
<dbReference type="Gene3D" id="3.40.50.300">
    <property type="entry name" value="P-loop containing nucleotide triphosphate hydrolases"/>
    <property type="match status" value="1"/>
</dbReference>
<sequence>MDGLTVAALRDHIIRVRESCMSLSDFVEKFVQASGLNANDVINLPLLFGNHDKTSVEIDGLTLNTEQLKVFNKVMNHLRKDQDPIYMFVSGPSGAGKTLLLKALRDATRSHFHSEEESCIVTAFTFTGARSIDGATINCTFRIPVNAKNDNWIGSPQKNSSFENKLKKAKIVLVDGINFINASLIHSMDQKLRSALNGQKPFGGASVIMFGDLYQMTPINGSPIWKGSTANSLWRLMKLEELTKNEKVADQDDLDMLDVLRVGAPYLIQAVSEKLKSMCEMKGETMEDVIQEVTTLKLNNSDKSFAVLTNKNNDVDKINDKILNQLGNRRMFKAQDCVSNLRGSTSTYNLTGKYDKKDLEVAIGCQVMLTANYKTLSYGTVGKVTSFTDDTITVKFPTGHVPLTRCGWLHLQHGWKQFPLALAEAFTFHNCQEITVDGVVIFGELEERNAYTALSRARSLKLCHKLNVIILRIVLS</sequence>
<evidence type="ECO:0000313" key="4">
    <source>
        <dbReference type="Proteomes" id="UP000008281"/>
    </source>
</evidence>
<keyword evidence="1" id="KW-0547">Nucleotide-binding</keyword>
<dbReference type="PANTHER" id="PTHR47642">
    <property type="entry name" value="ATP-DEPENDENT DNA HELICASE"/>
    <property type="match status" value="1"/>
</dbReference>
<dbReference type="GO" id="GO:0005524">
    <property type="term" value="F:ATP binding"/>
    <property type="evidence" value="ECO:0007669"/>
    <property type="project" value="UniProtKB-KW"/>
</dbReference>
<organism evidence="4">
    <name type="scientific">Caenorhabditis remanei</name>
    <name type="common">Caenorhabditis vulgaris</name>
    <dbReference type="NCBI Taxonomy" id="31234"/>
    <lineage>
        <taxon>Eukaryota</taxon>
        <taxon>Metazoa</taxon>
        <taxon>Ecdysozoa</taxon>
        <taxon>Nematoda</taxon>
        <taxon>Chromadorea</taxon>
        <taxon>Rhabditida</taxon>
        <taxon>Rhabditina</taxon>
        <taxon>Rhabditomorpha</taxon>
        <taxon>Rhabditoidea</taxon>
        <taxon>Rhabditidae</taxon>
        <taxon>Peloderinae</taxon>
        <taxon>Caenorhabditis</taxon>
    </lineage>
</organism>
<dbReference type="EC" id="5.6.2.3" evidence="1"/>
<evidence type="ECO:0000256" key="1">
    <source>
        <dbReference type="RuleBase" id="RU363044"/>
    </source>
</evidence>
<dbReference type="OMA" id="ATINCTF"/>
<dbReference type="Proteomes" id="UP000008281">
    <property type="component" value="Unassembled WGS sequence"/>
</dbReference>
<keyword evidence="1" id="KW-0067">ATP-binding</keyword>
<dbReference type="InterPro" id="IPR051055">
    <property type="entry name" value="PIF1_helicase"/>
</dbReference>
<accession>E3MV12</accession>
<dbReference type="EMBL" id="DS268481">
    <property type="protein sequence ID" value="EFP09991.1"/>
    <property type="molecule type" value="Genomic_DNA"/>
</dbReference>
<dbReference type="AlphaFoldDB" id="E3MV12"/>
<dbReference type="GO" id="GO:0000723">
    <property type="term" value="P:telomere maintenance"/>
    <property type="evidence" value="ECO:0007669"/>
    <property type="project" value="InterPro"/>
</dbReference>
<keyword evidence="1" id="KW-0378">Hydrolase</keyword>
<dbReference type="eggNOG" id="KOG0987">
    <property type="taxonomic scope" value="Eukaryota"/>
</dbReference>
<dbReference type="OrthoDB" id="5804956at2759"/>
<evidence type="ECO:0000313" key="3">
    <source>
        <dbReference type="EMBL" id="EFP09991.1"/>
    </source>
</evidence>
<keyword evidence="1" id="KW-0233">DNA recombination</keyword>
<dbReference type="GO" id="GO:0006310">
    <property type="term" value="P:DNA recombination"/>
    <property type="evidence" value="ECO:0007669"/>
    <property type="project" value="UniProtKB-KW"/>
</dbReference>
<dbReference type="SUPFAM" id="SSF52540">
    <property type="entry name" value="P-loop containing nucleoside triphosphate hydrolases"/>
    <property type="match status" value="2"/>
</dbReference>
<dbReference type="HOGENOM" id="CLU_001613_9_0_1"/>
<dbReference type="STRING" id="31234.E3MV12"/>
<comment type="cofactor">
    <cofactor evidence="1">
        <name>Mg(2+)</name>
        <dbReference type="ChEBI" id="CHEBI:18420"/>
    </cofactor>
</comment>